<dbReference type="InterPro" id="IPR010036">
    <property type="entry name" value="MDP_1_eu_arc"/>
</dbReference>
<dbReference type="InterPro" id="IPR035679">
    <property type="entry name" value="MDP-1_euk"/>
</dbReference>
<dbReference type="InParanoid" id="S8DQ98"/>
<dbReference type="EMBL" id="KE504221">
    <property type="protein sequence ID" value="EPS94842.1"/>
    <property type="molecule type" value="Genomic_DNA"/>
</dbReference>
<dbReference type="InterPro" id="IPR023214">
    <property type="entry name" value="HAD_sf"/>
</dbReference>
<dbReference type="CDD" id="cd07501">
    <property type="entry name" value="HAD_MDP-1_like"/>
    <property type="match status" value="1"/>
</dbReference>
<dbReference type="FunCoup" id="S8DQ98">
    <property type="interactions" value="40"/>
</dbReference>
<dbReference type="STRING" id="743788.S8DQ98"/>
<dbReference type="OrthoDB" id="2865258at2759"/>
<reference evidence="1 2" key="1">
    <citation type="journal article" date="2012" name="Science">
        <title>The Paleozoic origin of enzymatic lignin decomposition reconstructed from 31 fungal genomes.</title>
        <authorList>
            <person name="Floudas D."/>
            <person name="Binder M."/>
            <person name="Riley R."/>
            <person name="Barry K."/>
            <person name="Blanchette R.A."/>
            <person name="Henrissat B."/>
            <person name="Martinez A.T."/>
            <person name="Otillar R."/>
            <person name="Spatafora J.W."/>
            <person name="Yadav J.S."/>
            <person name="Aerts A."/>
            <person name="Benoit I."/>
            <person name="Boyd A."/>
            <person name="Carlson A."/>
            <person name="Copeland A."/>
            <person name="Coutinho P.M."/>
            <person name="de Vries R.P."/>
            <person name="Ferreira P."/>
            <person name="Findley K."/>
            <person name="Foster B."/>
            <person name="Gaskell J."/>
            <person name="Glotzer D."/>
            <person name="Gorecki P."/>
            <person name="Heitman J."/>
            <person name="Hesse C."/>
            <person name="Hori C."/>
            <person name="Igarashi K."/>
            <person name="Jurgens J.A."/>
            <person name="Kallen N."/>
            <person name="Kersten P."/>
            <person name="Kohler A."/>
            <person name="Kuees U."/>
            <person name="Kumar T.K.A."/>
            <person name="Kuo A."/>
            <person name="LaButti K."/>
            <person name="Larrondo L.F."/>
            <person name="Lindquist E."/>
            <person name="Ling A."/>
            <person name="Lombard V."/>
            <person name="Lucas S."/>
            <person name="Lundell T."/>
            <person name="Martin R."/>
            <person name="McLaughlin D.J."/>
            <person name="Morgenstern I."/>
            <person name="Morin E."/>
            <person name="Murat C."/>
            <person name="Nagy L.G."/>
            <person name="Nolan M."/>
            <person name="Ohm R.A."/>
            <person name="Patyshakuliyeva A."/>
            <person name="Rokas A."/>
            <person name="Ruiz-Duenas F.J."/>
            <person name="Sabat G."/>
            <person name="Salamov A."/>
            <person name="Samejima M."/>
            <person name="Schmutz J."/>
            <person name="Slot J.C."/>
            <person name="St John F."/>
            <person name="Stenlid J."/>
            <person name="Sun H."/>
            <person name="Sun S."/>
            <person name="Syed K."/>
            <person name="Tsang A."/>
            <person name="Wiebenga A."/>
            <person name="Young D."/>
            <person name="Pisabarro A."/>
            <person name="Eastwood D.C."/>
            <person name="Martin F."/>
            <person name="Cullen D."/>
            <person name="Grigoriev I.V."/>
            <person name="Hibbett D.S."/>
        </authorList>
    </citation>
    <scope>NUCLEOTIDE SEQUENCE</scope>
    <source>
        <strain evidence="2">FP-58527</strain>
    </source>
</reference>
<dbReference type="HOGENOM" id="CLU_071162_0_0_1"/>
<evidence type="ECO:0000313" key="1">
    <source>
        <dbReference type="EMBL" id="EPS94842.1"/>
    </source>
</evidence>
<name>S8DQ98_FOMSC</name>
<evidence type="ECO:0000313" key="2">
    <source>
        <dbReference type="Proteomes" id="UP000015241"/>
    </source>
</evidence>
<dbReference type="SFLD" id="SFLDG01129">
    <property type="entry name" value="C1.5:_HAD__Beta-PGM__Phosphata"/>
    <property type="match status" value="1"/>
</dbReference>
<dbReference type="AlphaFoldDB" id="S8DQ98"/>
<accession>S8DQ98</accession>
<dbReference type="Gene3D" id="3.40.50.1000">
    <property type="entry name" value="HAD superfamily/HAD-like"/>
    <property type="match status" value="1"/>
</dbReference>
<dbReference type="Pfam" id="PF12689">
    <property type="entry name" value="Acid_PPase"/>
    <property type="match status" value="1"/>
</dbReference>
<dbReference type="PANTHER" id="PTHR17901">
    <property type="entry name" value="MAGNESIUM-DEPENDENT PHOSPHATASE 1 MDP1"/>
    <property type="match status" value="1"/>
</dbReference>
<sequence>MTTRLPKLIAFDLDYTLWDLWIDTHVSPPLRRDGDAVNSVRDRYNHEIAFYRDVPEILHRLRAAGVIIAACSRTGAPALARQALSLLLVPPKAGDKHGSPIPAVKFFDQQEIYPGSKIAHFKKLHQKTGLPYSEMLFFDDESRNREVESLGVTFCLVASGVTERAFQHGLELWRQRHPAEVIEDAAGTAEE</sequence>
<dbReference type="eggNOG" id="KOG4549">
    <property type="taxonomic scope" value="Eukaryota"/>
</dbReference>
<gene>
    <name evidence="1" type="ORF">FOMPIDRAFT_1043777</name>
</gene>
<dbReference type="SUPFAM" id="SSF56784">
    <property type="entry name" value="HAD-like"/>
    <property type="match status" value="1"/>
</dbReference>
<dbReference type="SFLD" id="SFLDG01131">
    <property type="entry name" value="C1.5.2:_MDP_Like"/>
    <property type="match status" value="1"/>
</dbReference>
<dbReference type="SFLD" id="SFLDS00003">
    <property type="entry name" value="Haloacid_Dehalogenase"/>
    <property type="match status" value="1"/>
</dbReference>
<dbReference type="InterPro" id="IPR010033">
    <property type="entry name" value="HAD_SF_ppase_IIIC"/>
</dbReference>
<dbReference type="GO" id="GO:0003993">
    <property type="term" value="F:acid phosphatase activity"/>
    <property type="evidence" value="ECO:0007669"/>
    <property type="project" value="TreeGrafter"/>
</dbReference>
<dbReference type="NCBIfam" id="TIGR01681">
    <property type="entry name" value="HAD-SF-IIIC"/>
    <property type="match status" value="1"/>
</dbReference>
<dbReference type="PANTHER" id="PTHR17901:SF14">
    <property type="entry name" value="MAGNESIUM-DEPENDENT PHOSPHATASE 1"/>
    <property type="match status" value="1"/>
</dbReference>
<dbReference type="Proteomes" id="UP000015241">
    <property type="component" value="Unassembled WGS sequence"/>
</dbReference>
<keyword evidence="2" id="KW-1185">Reference proteome</keyword>
<protein>
    <recommendedName>
        <fullName evidence="3">Magnesium-dependent phosphatase-1</fullName>
    </recommendedName>
</protein>
<proteinExistence type="predicted"/>
<dbReference type="InterPro" id="IPR036412">
    <property type="entry name" value="HAD-like_sf"/>
</dbReference>
<dbReference type="NCBIfam" id="TIGR01685">
    <property type="entry name" value="MDP-1"/>
    <property type="match status" value="1"/>
</dbReference>
<organism evidence="1 2">
    <name type="scientific">Fomitopsis schrenkii</name>
    <name type="common">Brown rot fungus</name>
    <dbReference type="NCBI Taxonomy" id="2126942"/>
    <lineage>
        <taxon>Eukaryota</taxon>
        <taxon>Fungi</taxon>
        <taxon>Dikarya</taxon>
        <taxon>Basidiomycota</taxon>
        <taxon>Agaricomycotina</taxon>
        <taxon>Agaricomycetes</taxon>
        <taxon>Polyporales</taxon>
        <taxon>Fomitopsis</taxon>
    </lineage>
</organism>
<evidence type="ECO:0008006" key="3">
    <source>
        <dbReference type="Google" id="ProtNLM"/>
    </source>
</evidence>